<dbReference type="AlphaFoldDB" id="A0AAD5V7I0"/>
<proteinExistence type="predicted"/>
<accession>A0AAD5V7I0</accession>
<sequence>MTVPPPHIQQHVTLPTSGLSFDQPSSVYPSPPIPNIPALQIHHHPRPFLSFPGPPGHPPRPLLPTMNNPPLWHTHSHYYRAPPPLPPPPIPHKVWILDCKSCGKFLTNRGMKTLFLAQGLLAAIAMCYDFTETFGRGATRPKCWALESNTSPLQFCYYVPTYPSIPRMPCPSTARPIHRPRRQEVPARPLHPQRAQIMATRAFNPMWIGPARWPERANASHKPCPATAVGAVSVTNRTTNGHRFVFYSSEIAACERHYIAGEGGVVPFNPPSPPVVGYPPSQSVNPAHPHGQQQHHHYMQPQRPPSPGYDFVPNHLPDSDGSWSSGSSRSGSGHTTPELASSFNAMSLSSRRESHQQPGRRSYESSRSQHRHHNQAPVPQPASPTSYGPSHSHRGSDNPYVQDGRVVPFLISTGQPEPAPEPLKAGEVLYWHHLVRSGEIPGVVEDARARGALPLSPTTPDSISPIDAKAASPVSATSSTAPKRRFFAGC</sequence>
<reference evidence="2" key="1">
    <citation type="submission" date="2022-07" db="EMBL/GenBank/DDBJ databases">
        <title>Genome Sequence of Physisporinus lineatus.</title>
        <authorList>
            <person name="Buettner E."/>
        </authorList>
    </citation>
    <scope>NUCLEOTIDE SEQUENCE</scope>
    <source>
        <strain evidence="2">VT162</strain>
    </source>
</reference>
<keyword evidence="3" id="KW-1185">Reference proteome</keyword>
<feature type="region of interest" description="Disordered" evidence="1">
    <location>
        <begin position="1"/>
        <end position="24"/>
    </location>
</feature>
<dbReference type="Proteomes" id="UP001212997">
    <property type="component" value="Unassembled WGS sequence"/>
</dbReference>
<comment type="caution">
    <text evidence="2">The sequence shown here is derived from an EMBL/GenBank/DDBJ whole genome shotgun (WGS) entry which is preliminary data.</text>
</comment>
<feature type="compositionally biased region" description="Low complexity" evidence="1">
    <location>
        <begin position="319"/>
        <end position="333"/>
    </location>
</feature>
<dbReference type="EMBL" id="JANAWD010000074">
    <property type="protein sequence ID" value="KAJ3488114.1"/>
    <property type="molecule type" value="Genomic_DNA"/>
</dbReference>
<protein>
    <submittedName>
        <fullName evidence="2">Uncharacterized protein</fullName>
    </submittedName>
</protein>
<evidence type="ECO:0000313" key="2">
    <source>
        <dbReference type="EMBL" id="KAJ3488114.1"/>
    </source>
</evidence>
<evidence type="ECO:0000313" key="3">
    <source>
        <dbReference type="Proteomes" id="UP001212997"/>
    </source>
</evidence>
<feature type="compositionally biased region" description="Polar residues" evidence="1">
    <location>
        <begin position="10"/>
        <end position="24"/>
    </location>
</feature>
<gene>
    <name evidence="2" type="ORF">NLI96_g3094</name>
</gene>
<name>A0AAD5V7I0_9APHY</name>
<feature type="region of interest" description="Disordered" evidence="1">
    <location>
        <begin position="271"/>
        <end position="402"/>
    </location>
</feature>
<feature type="compositionally biased region" description="Low complexity" evidence="1">
    <location>
        <begin position="278"/>
        <end position="292"/>
    </location>
</feature>
<organism evidence="2 3">
    <name type="scientific">Meripilus lineatus</name>
    <dbReference type="NCBI Taxonomy" id="2056292"/>
    <lineage>
        <taxon>Eukaryota</taxon>
        <taxon>Fungi</taxon>
        <taxon>Dikarya</taxon>
        <taxon>Basidiomycota</taxon>
        <taxon>Agaricomycotina</taxon>
        <taxon>Agaricomycetes</taxon>
        <taxon>Polyporales</taxon>
        <taxon>Meripilaceae</taxon>
        <taxon>Meripilus</taxon>
    </lineage>
</organism>
<evidence type="ECO:0000256" key="1">
    <source>
        <dbReference type="SAM" id="MobiDB-lite"/>
    </source>
</evidence>
<feature type="compositionally biased region" description="Polar residues" evidence="1">
    <location>
        <begin position="334"/>
        <end position="349"/>
    </location>
</feature>